<evidence type="ECO:0000256" key="1">
    <source>
        <dbReference type="ARBA" id="ARBA00022598"/>
    </source>
</evidence>
<dbReference type="Proteomes" id="UP000265768">
    <property type="component" value="Unassembled WGS sequence"/>
</dbReference>
<feature type="compositionally biased region" description="Pro residues" evidence="5">
    <location>
        <begin position="130"/>
        <end position="142"/>
    </location>
</feature>
<dbReference type="GO" id="GO:0046872">
    <property type="term" value="F:metal ion binding"/>
    <property type="evidence" value="ECO:0007669"/>
    <property type="project" value="InterPro"/>
</dbReference>
<reference evidence="7 8" key="1">
    <citation type="submission" date="2018-09" db="EMBL/GenBank/DDBJ databases">
        <title>YIM 75507 draft genome.</title>
        <authorList>
            <person name="Tang S."/>
            <person name="Feng Y."/>
        </authorList>
    </citation>
    <scope>NUCLEOTIDE SEQUENCE [LARGE SCALE GENOMIC DNA]</scope>
    <source>
        <strain evidence="7 8">YIM 75507</strain>
    </source>
</reference>
<dbReference type="PANTHER" id="PTHR43585:SF2">
    <property type="entry name" value="ATP-GRASP ENZYME FSQD"/>
    <property type="match status" value="1"/>
</dbReference>
<keyword evidence="1" id="KW-0436">Ligase</keyword>
<dbReference type="InterPro" id="IPR011761">
    <property type="entry name" value="ATP-grasp"/>
</dbReference>
<sequence length="452" mass="47588">MAPVRLYITALNPTDSVTLGFWPAARALGHPVTVLTDQPAAHEGLYGPAEVLPCEVRDFRAVIDTISRHDRPVAIFSNSDHLQAPTALAATYFGLPAKDWRAALNCKNKALMRSTLAAAGVERVHSARLRPPPRPPGPAPHPVRPEPGEPAAGAVRPGPGAHAVRHEPGGDAGDGGPGRAGDGNVPADDDLGYGGPYPAVVKPREGVASEDVVLVRDAAELRAAAGAIAARRPADPLVAEEYLPGELRTLETLGDGERLHVLGGFRTTLGAPPHFVEERLDWDPGEPAKREHVLAALRALGVGLGACHTEYVTTPAGPRIIEVNYRVIGDNCDLLLAEFLGIPLFELILRLHLGEPLPAGLPRPGEVKGAAAAVSVVADRAGTIVSAPPAADPLPGEEVRLWHRPLRSPGDRVEPAGTNRDYLAVIRAIAPDPQTLDHAVNARLAADPWVIA</sequence>
<feature type="domain" description="ATP-grasp" evidence="6">
    <location>
        <begin position="169"/>
        <end position="353"/>
    </location>
</feature>
<evidence type="ECO:0000313" key="7">
    <source>
        <dbReference type="EMBL" id="RJL33506.1"/>
    </source>
</evidence>
<dbReference type="PROSITE" id="PS50975">
    <property type="entry name" value="ATP_GRASP"/>
    <property type="match status" value="1"/>
</dbReference>
<dbReference type="EMBL" id="QZEY01000003">
    <property type="protein sequence ID" value="RJL33506.1"/>
    <property type="molecule type" value="Genomic_DNA"/>
</dbReference>
<gene>
    <name evidence="7" type="ORF">D5H75_12100</name>
</gene>
<dbReference type="SUPFAM" id="SSF56059">
    <property type="entry name" value="Glutathione synthetase ATP-binding domain-like"/>
    <property type="match status" value="1"/>
</dbReference>
<organism evidence="7 8">
    <name type="scientific">Bailinhaonella thermotolerans</name>
    <dbReference type="NCBI Taxonomy" id="1070861"/>
    <lineage>
        <taxon>Bacteria</taxon>
        <taxon>Bacillati</taxon>
        <taxon>Actinomycetota</taxon>
        <taxon>Actinomycetes</taxon>
        <taxon>Streptosporangiales</taxon>
        <taxon>Streptosporangiaceae</taxon>
        <taxon>Bailinhaonella</taxon>
    </lineage>
</organism>
<dbReference type="InterPro" id="IPR052032">
    <property type="entry name" value="ATP-dep_AA_Ligase"/>
</dbReference>
<evidence type="ECO:0000256" key="4">
    <source>
        <dbReference type="PROSITE-ProRule" id="PRU00409"/>
    </source>
</evidence>
<keyword evidence="8" id="KW-1185">Reference proteome</keyword>
<dbReference type="Gene3D" id="3.30.470.20">
    <property type="entry name" value="ATP-grasp fold, B domain"/>
    <property type="match status" value="1"/>
</dbReference>
<dbReference type="PANTHER" id="PTHR43585">
    <property type="entry name" value="FUMIPYRROLE BIOSYNTHESIS PROTEIN C"/>
    <property type="match status" value="1"/>
</dbReference>
<feature type="region of interest" description="Disordered" evidence="5">
    <location>
        <begin position="123"/>
        <end position="193"/>
    </location>
</feature>
<feature type="compositionally biased region" description="Gly residues" evidence="5">
    <location>
        <begin position="170"/>
        <end position="181"/>
    </location>
</feature>
<protein>
    <submittedName>
        <fullName evidence="7">Siderophore biosynthesis protein</fullName>
    </submittedName>
</protein>
<evidence type="ECO:0000256" key="5">
    <source>
        <dbReference type="SAM" id="MobiDB-lite"/>
    </source>
</evidence>
<dbReference type="Gene3D" id="3.40.50.20">
    <property type="match status" value="1"/>
</dbReference>
<keyword evidence="2 4" id="KW-0547">Nucleotide-binding</keyword>
<proteinExistence type="predicted"/>
<keyword evidence="3 4" id="KW-0067">ATP-binding</keyword>
<evidence type="ECO:0000256" key="2">
    <source>
        <dbReference type="ARBA" id="ARBA00022741"/>
    </source>
</evidence>
<evidence type="ECO:0000259" key="6">
    <source>
        <dbReference type="PROSITE" id="PS50975"/>
    </source>
</evidence>
<name>A0A3A4BQU0_9ACTN</name>
<evidence type="ECO:0000313" key="8">
    <source>
        <dbReference type="Proteomes" id="UP000265768"/>
    </source>
</evidence>
<dbReference type="GO" id="GO:0005524">
    <property type="term" value="F:ATP binding"/>
    <property type="evidence" value="ECO:0007669"/>
    <property type="project" value="UniProtKB-UniRule"/>
</dbReference>
<dbReference type="GO" id="GO:0016874">
    <property type="term" value="F:ligase activity"/>
    <property type="evidence" value="ECO:0007669"/>
    <property type="project" value="UniProtKB-KW"/>
</dbReference>
<evidence type="ECO:0000256" key="3">
    <source>
        <dbReference type="ARBA" id="ARBA00022840"/>
    </source>
</evidence>
<comment type="caution">
    <text evidence="7">The sequence shown here is derived from an EMBL/GenBank/DDBJ whole genome shotgun (WGS) entry which is preliminary data.</text>
</comment>
<dbReference type="AlphaFoldDB" id="A0A3A4BQU0"/>
<accession>A0A3A4BQU0</accession>
<feature type="compositionally biased region" description="Low complexity" evidence="5">
    <location>
        <begin position="149"/>
        <end position="161"/>
    </location>
</feature>